<comment type="caution">
    <text evidence="2">The sequence shown here is derived from an EMBL/GenBank/DDBJ whole genome shotgun (WGS) entry which is preliminary data.</text>
</comment>
<dbReference type="Proteomes" id="UP001166304">
    <property type="component" value="Unassembled WGS sequence"/>
</dbReference>
<evidence type="ECO:0000256" key="1">
    <source>
        <dbReference type="SAM" id="Phobius"/>
    </source>
</evidence>
<accession>A0AA41FXP9</accession>
<keyword evidence="1" id="KW-0472">Membrane</keyword>
<proteinExistence type="predicted"/>
<sequence>MALSTRTQFAVTALVALGLVVPLTALLTPPDPFTQLLAAGALAVAGTVLAYALSYGGGYRALSSLANR</sequence>
<organism evidence="2 3">
    <name type="scientific">Haloarcula salina</name>
    <dbReference type="NCBI Taxonomy" id="1429914"/>
    <lineage>
        <taxon>Archaea</taxon>
        <taxon>Methanobacteriati</taxon>
        <taxon>Methanobacteriota</taxon>
        <taxon>Stenosarchaea group</taxon>
        <taxon>Halobacteria</taxon>
        <taxon>Halobacteriales</taxon>
        <taxon>Haloarculaceae</taxon>
        <taxon>Haloarcula</taxon>
    </lineage>
</organism>
<evidence type="ECO:0000313" key="3">
    <source>
        <dbReference type="Proteomes" id="UP001166304"/>
    </source>
</evidence>
<dbReference type="RefSeq" id="WP_162411993.1">
    <property type="nucleotide sequence ID" value="NZ_JAHQXE010000001.1"/>
</dbReference>
<dbReference type="Pfam" id="PF24378">
    <property type="entry name" value="DUF7534"/>
    <property type="match status" value="1"/>
</dbReference>
<evidence type="ECO:0000313" key="2">
    <source>
        <dbReference type="EMBL" id="MBV0900725.1"/>
    </source>
</evidence>
<reference evidence="2" key="1">
    <citation type="submission" date="2021-06" db="EMBL/GenBank/DDBJ databases">
        <title>New haloarchaea isolates fom saline soil.</title>
        <authorList>
            <person name="Duran-Viseras A."/>
            <person name="Sanchez-Porro C.S."/>
            <person name="Ventosa A."/>
        </authorList>
    </citation>
    <scope>NUCLEOTIDE SEQUENCE</scope>
    <source>
        <strain evidence="2">JCM 18369</strain>
    </source>
</reference>
<dbReference type="AlphaFoldDB" id="A0AA41FXP9"/>
<dbReference type="EMBL" id="JAHQXE010000001">
    <property type="protein sequence ID" value="MBV0900725.1"/>
    <property type="molecule type" value="Genomic_DNA"/>
</dbReference>
<keyword evidence="1" id="KW-1133">Transmembrane helix</keyword>
<gene>
    <name evidence="2" type="ORF">KTS37_02890</name>
</gene>
<name>A0AA41FXP9_9EURY</name>
<protein>
    <submittedName>
        <fullName evidence="2">Uncharacterized protein</fullName>
    </submittedName>
</protein>
<keyword evidence="3" id="KW-1185">Reference proteome</keyword>
<dbReference type="InterPro" id="IPR055956">
    <property type="entry name" value="DUF7534"/>
</dbReference>
<feature type="transmembrane region" description="Helical" evidence="1">
    <location>
        <begin position="35"/>
        <end position="53"/>
    </location>
</feature>
<keyword evidence="1" id="KW-0812">Transmembrane</keyword>